<proteinExistence type="inferred from homology"/>
<dbReference type="InterPro" id="IPR013932">
    <property type="entry name" value="TATA-bd_TIP120"/>
</dbReference>
<feature type="domain" description="TATA-binding protein interacting (TIP20)" evidence="4">
    <location>
        <begin position="4"/>
        <end position="84"/>
    </location>
</feature>
<dbReference type="OrthoDB" id="6260732at2759"/>
<name>A0A183DAY7_9BILA</name>
<keyword evidence="2" id="KW-0677">Repeat</keyword>
<dbReference type="PANTHER" id="PTHR12696">
    <property type="entry name" value="TIP120"/>
    <property type="match status" value="1"/>
</dbReference>
<evidence type="ECO:0000256" key="3">
    <source>
        <dbReference type="ARBA" id="ARBA00022786"/>
    </source>
</evidence>
<evidence type="ECO:0000313" key="6">
    <source>
        <dbReference type="Proteomes" id="UP000271098"/>
    </source>
</evidence>
<evidence type="ECO:0000313" key="5">
    <source>
        <dbReference type="EMBL" id="VDK52538.1"/>
    </source>
</evidence>
<dbReference type="InterPro" id="IPR039852">
    <property type="entry name" value="CAND1/CAND2"/>
</dbReference>
<reference evidence="5 6" key="2">
    <citation type="submission" date="2018-11" db="EMBL/GenBank/DDBJ databases">
        <authorList>
            <consortium name="Pathogen Informatics"/>
        </authorList>
    </citation>
    <scope>NUCLEOTIDE SEQUENCE [LARGE SCALE GENOMIC DNA]</scope>
</reference>
<gene>
    <name evidence="5" type="ORF">GPUH_LOCUS5877</name>
</gene>
<evidence type="ECO:0000256" key="2">
    <source>
        <dbReference type="ARBA" id="ARBA00022737"/>
    </source>
</evidence>
<reference evidence="7" key="1">
    <citation type="submission" date="2016-06" db="UniProtKB">
        <authorList>
            <consortium name="WormBaseParasite"/>
        </authorList>
    </citation>
    <scope>IDENTIFICATION</scope>
</reference>
<evidence type="ECO:0000259" key="4">
    <source>
        <dbReference type="Pfam" id="PF08623"/>
    </source>
</evidence>
<protein>
    <submittedName>
        <fullName evidence="7">TIP120 domain-containing protein</fullName>
    </submittedName>
</protein>
<dbReference type="WBParaSite" id="GPUH_0000588601-mRNA-1">
    <property type="protein sequence ID" value="GPUH_0000588601-mRNA-1"/>
    <property type="gene ID" value="GPUH_0000588601"/>
</dbReference>
<sequence>MNVCKDLLACLQDQHDIKLLSYLMLARLSVLCPSQVLQRLDTLCEPLKAQIQAKLKDNAVKQENDKQDELRRAALRVVIAIQVSIFLARYASIHLEARCLRIIRLSCKGVFRYLGVFLNSLRV</sequence>
<dbReference type="SUPFAM" id="SSF48371">
    <property type="entry name" value="ARM repeat"/>
    <property type="match status" value="1"/>
</dbReference>
<accession>A0A183DAY7</accession>
<dbReference type="EMBL" id="UYRT01012982">
    <property type="protein sequence ID" value="VDK52538.1"/>
    <property type="molecule type" value="Genomic_DNA"/>
</dbReference>
<dbReference type="AlphaFoldDB" id="A0A183DAY7"/>
<organism evidence="7">
    <name type="scientific">Gongylonema pulchrum</name>
    <dbReference type="NCBI Taxonomy" id="637853"/>
    <lineage>
        <taxon>Eukaryota</taxon>
        <taxon>Metazoa</taxon>
        <taxon>Ecdysozoa</taxon>
        <taxon>Nematoda</taxon>
        <taxon>Chromadorea</taxon>
        <taxon>Rhabditida</taxon>
        <taxon>Spirurina</taxon>
        <taxon>Spiruromorpha</taxon>
        <taxon>Spiruroidea</taxon>
        <taxon>Gongylonematidae</taxon>
        <taxon>Gongylonema</taxon>
    </lineage>
</organism>
<evidence type="ECO:0000313" key="7">
    <source>
        <dbReference type="WBParaSite" id="GPUH_0000588601-mRNA-1"/>
    </source>
</evidence>
<dbReference type="Pfam" id="PF08623">
    <property type="entry name" value="TIP120"/>
    <property type="match status" value="1"/>
</dbReference>
<evidence type="ECO:0000256" key="1">
    <source>
        <dbReference type="ARBA" id="ARBA00007657"/>
    </source>
</evidence>
<dbReference type="InterPro" id="IPR011989">
    <property type="entry name" value="ARM-like"/>
</dbReference>
<dbReference type="Gene3D" id="1.25.10.10">
    <property type="entry name" value="Leucine-rich Repeat Variant"/>
    <property type="match status" value="1"/>
</dbReference>
<comment type="similarity">
    <text evidence="1">Belongs to the CAND family.</text>
</comment>
<keyword evidence="6" id="KW-1185">Reference proteome</keyword>
<keyword evidence="3" id="KW-0833">Ubl conjugation pathway</keyword>
<dbReference type="Proteomes" id="UP000271098">
    <property type="component" value="Unassembled WGS sequence"/>
</dbReference>
<dbReference type="InterPro" id="IPR016024">
    <property type="entry name" value="ARM-type_fold"/>
</dbReference>
<dbReference type="GO" id="GO:0010265">
    <property type="term" value="P:SCF complex assembly"/>
    <property type="evidence" value="ECO:0007669"/>
    <property type="project" value="InterPro"/>
</dbReference>